<dbReference type="OrthoDB" id="3729127at2"/>
<protein>
    <submittedName>
        <fullName evidence="1">Uncharacterized protein</fullName>
    </submittedName>
</protein>
<proteinExistence type="predicted"/>
<dbReference type="Proteomes" id="UP000251995">
    <property type="component" value="Chromosome"/>
</dbReference>
<dbReference type="KEGG" id="acij:JS278_00394"/>
<evidence type="ECO:0000313" key="2">
    <source>
        <dbReference type="Proteomes" id="UP000251995"/>
    </source>
</evidence>
<reference evidence="1 2" key="1">
    <citation type="submission" date="2017-12" db="EMBL/GenBank/DDBJ databases">
        <title>The whole genome sequence of the Acidipropionibacterium virtanenii sp. nov. type strain JS278.</title>
        <authorList>
            <person name="Laine P."/>
            <person name="Deptula P."/>
            <person name="Varmanen P."/>
            <person name="Auvinen P."/>
        </authorList>
    </citation>
    <scope>NUCLEOTIDE SEQUENCE [LARGE SCALE GENOMIC DNA]</scope>
    <source>
        <strain evidence="1 2">JS278</strain>
    </source>
</reference>
<dbReference type="AlphaFoldDB" id="A0A344UQP3"/>
<name>A0A344UQP3_9ACTN</name>
<evidence type="ECO:0000313" key="1">
    <source>
        <dbReference type="EMBL" id="AXE37591.1"/>
    </source>
</evidence>
<organism evidence="1 2">
    <name type="scientific">Acidipropionibacterium virtanenii</name>
    <dbReference type="NCBI Taxonomy" id="2057246"/>
    <lineage>
        <taxon>Bacteria</taxon>
        <taxon>Bacillati</taxon>
        <taxon>Actinomycetota</taxon>
        <taxon>Actinomycetes</taxon>
        <taxon>Propionibacteriales</taxon>
        <taxon>Propionibacteriaceae</taxon>
        <taxon>Acidipropionibacterium</taxon>
    </lineage>
</organism>
<gene>
    <name evidence="1" type="ORF">JS278_00394</name>
</gene>
<dbReference type="EMBL" id="CP025198">
    <property type="protein sequence ID" value="AXE37591.1"/>
    <property type="molecule type" value="Genomic_DNA"/>
</dbReference>
<dbReference type="RefSeq" id="WP_114043729.1">
    <property type="nucleotide sequence ID" value="NZ_CP025198.1"/>
</dbReference>
<sequence>MTGLIEDRCLPMFGAASRIDDTDTRISHLQLDLGTRMAELRGELPESLDGHFCRAYLHFDHELESVRCGLEEVHDMLVRDARQCLASLSEAVADRPATVKLRG</sequence>
<keyword evidence="2" id="KW-1185">Reference proteome</keyword>
<accession>A0A344UQP3</accession>